<organism evidence="2 3">
    <name type="scientific">Phytohabitans aurantiacus</name>
    <dbReference type="NCBI Taxonomy" id="3016789"/>
    <lineage>
        <taxon>Bacteria</taxon>
        <taxon>Bacillati</taxon>
        <taxon>Actinomycetota</taxon>
        <taxon>Actinomycetes</taxon>
        <taxon>Micromonosporales</taxon>
        <taxon>Micromonosporaceae</taxon>
    </lineage>
</organism>
<feature type="compositionally biased region" description="Low complexity" evidence="1">
    <location>
        <begin position="58"/>
        <end position="69"/>
    </location>
</feature>
<gene>
    <name evidence="2" type="ORF">Pa4123_03300</name>
</gene>
<evidence type="ECO:0000256" key="1">
    <source>
        <dbReference type="SAM" id="MobiDB-lite"/>
    </source>
</evidence>
<dbReference type="EMBL" id="BSDI01000001">
    <property type="protein sequence ID" value="GLH95058.1"/>
    <property type="molecule type" value="Genomic_DNA"/>
</dbReference>
<feature type="compositionally biased region" description="Pro residues" evidence="1">
    <location>
        <begin position="43"/>
        <end position="55"/>
    </location>
</feature>
<comment type="caution">
    <text evidence="2">The sequence shown here is derived from an EMBL/GenBank/DDBJ whole genome shotgun (WGS) entry which is preliminary data.</text>
</comment>
<evidence type="ECO:0000313" key="3">
    <source>
        <dbReference type="Proteomes" id="UP001144280"/>
    </source>
</evidence>
<proteinExistence type="predicted"/>
<feature type="compositionally biased region" description="Pro residues" evidence="1">
    <location>
        <begin position="102"/>
        <end position="147"/>
    </location>
</feature>
<feature type="compositionally biased region" description="Basic and acidic residues" evidence="1">
    <location>
        <begin position="75"/>
        <end position="90"/>
    </location>
</feature>
<evidence type="ECO:0000313" key="2">
    <source>
        <dbReference type="EMBL" id="GLH95058.1"/>
    </source>
</evidence>
<keyword evidence="3" id="KW-1185">Reference proteome</keyword>
<name>A0ABQ5QL95_9ACTN</name>
<protein>
    <submittedName>
        <fullName evidence="2">Uncharacterized protein</fullName>
    </submittedName>
</protein>
<sequence length="162" mass="16576">MLATMASLPILVAIGAGVPSGAGSVTGPGAPESALPFIALPPTGPVIVPPAPTPSDEPAAAHAAPGLPANRRPVKRDARRPGAIGKRPEQPRQPAPTESAPAPRPPVPTTLPPEPTHPPSHQPTPWWPPVPHPTLPQLPRPPHPPSHMPSWPALPGSLCPTP</sequence>
<accession>A0ABQ5QL95</accession>
<feature type="region of interest" description="Disordered" evidence="1">
    <location>
        <begin position="43"/>
        <end position="162"/>
    </location>
</feature>
<dbReference type="Proteomes" id="UP001144280">
    <property type="component" value="Unassembled WGS sequence"/>
</dbReference>
<reference evidence="2" key="1">
    <citation type="submission" date="2022-12" db="EMBL/GenBank/DDBJ databases">
        <title>New Phytohabitans aurantiacus sp. RD004123 nov., an actinomycete isolated from soil.</title>
        <authorList>
            <person name="Triningsih D.W."/>
            <person name="Harunari E."/>
            <person name="Igarashi Y."/>
        </authorList>
    </citation>
    <scope>NUCLEOTIDE SEQUENCE</scope>
    <source>
        <strain evidence="2">RD004123</strain>
    </source>
</reference>